<organism evidence="1 2">
    <name type="scientific">Botryotinia narcissicola</name>
    <dbReference type="NCBI Taxonomy" id="278944"/>
    <lineage>
        <taxon>Eukaryota</taxon>
        <taxon>Fungi</taxon>
        <taxon>Dikarya</taxon>
        <taxon>Ascomycota</taxon>
        <taxon>Pezizomycotina</taxon>
        <taxon>Leotiomycetes</taxon>
        <taxon>Helotiales</taxon>
        <taxon>Sclerotiniaceae</taxon>
        <taxon>Botryotinia</taxon>
    </lineage>
</organism>
<evidence type="ECO:0000313" key="1">
    <source>
        <dbReference type="EMBL" id="TGO51094.1"/>
    </source>
</evidence>
<dbReference type="EMBL" id="PQXJ01000368">
    <property type="protein sequence ID" value="TGO51094.1"/>
    <property type="molecule type" value="Genomic_DNA"/>
</dbReference>
<keyword evidence="2" id="KW-1185">Reference proteome</keyword>
<dbReference type="Proteomes" id="UP000297452">
    <property type="component" value="Unassembled WGS sequence"/>
</dbReference>
<reference evidence="1 2" key="1">
    <citation type="submission" date="2017-12" db="EMBL/GenBank/DDBJ databases">
        <title>Comparative genomics of Botrytis spp.</title>
        <authorList>
            <person name="Valero-Jimenez C.A."/>
            <person name="Tapia P."/>
            <person name="Veloso J."/>
            <person name="Silva-Moreno E."/>
            <person name="Staats M."/>
            <person name="Valdes J.H."/>
            <person name="Van Kan J.A.L."/>
        </authorList>
    </citation>
    <scope>NUCLEOTIDE SEQUENCE [LARGE SCALE GENOMIC DNA]</scope>
    <source>
        <strain evidence="1 2">MUCL2120</strain>
    </source>
</reference>
<evidence type="ECO:0000313" key="2">
    <source>
        <dbReference type="Proteomes" id="UP000297452"/>
    </source>
</evidence>
<comment type="caution">
    <text evidence="1">The sequence shown here is derived from an EMBL/GenBank/DDBJ whole genome shotgun (WGS) entry which is preliminary data.</text>
</comment>
<proteinExistence type="predicted"/>
<protein>
    <submittedName>
        <fullName evidence="1">Uncharacterized protein</fullName>
    </submittedName>
</protein>
<accession>A0A4Z1HQG7</accession>
<dbReference type="AlphaFoldDB" id="A0A4Z1HQG7"/>
<sequence>MQGNDSLTARPLASVLLGDVRKNSARDMSIEIAGRDTIVGPSYSFAKFARLIRGTMSKALQQISNNSPGIYVSLGLVGTSQES</sequence>
<name>A0A4Z1HQG7_9HELO</name>
<gene>
    <name evidence="1" type="ORF">BOTNAR_0368g00040</name>
</gene>